<feature type="compositionally biased region" description="Pro residues" evidence="1">
    <location>
        <begin position="76"/>
        <end position="86"/>
    </location>
</feature>
<dbReference type="EMBL" id="CM016553">
    <property type="protein sequence ID" value="TKW31270.1"/>
    <property type="molecule type" value="Genomic_DNA"/>
</dbReference>
<keyword evidence="3" id="KW-1185">Reference proteome</keyword>
<dbReference type="Proteomes" id="UP000298652">
    <property type="component" value="Chromosome 2"/>
</dbReference>
<gene>
    <name evidence="2" type="ORF">SEVIR_2G094566v2</name>
</gene>
<reference evidence="2" key="1">
    <citation type="submission" date="2019-03" db="EMBL/GenBank/DDBJ databases">
        <title>WGS assembly of Setaria viridis.</title>
        <authorList>
            <person name="Huang P."/>
            <person name="Jenkins J."/>
            <person name="Grimwood J."/>
            <person name="Barry K."/>
            <person name="Healey A."/>
            <person name="Mamidi S."/>
            <person name="Sreedasyam A."/>
            <person name="Shu S."/>
            <person name="Feldman M."/>
            <person name="Wu J."/>
            <person name="Yu Y."/>
            <person name="Chen C."/>
            <person name="Johnson J."/>
            <person name="Rokhsar D."/>
            <person name="Baxter I."/>
            <person name="Schmutz J."/>
            <person name="Brutnell T."/>
            <person name="Kellogg E."/>
        </authorList>
    </citation>
    <scope>NUCLEOTIDE SEQUENCE [LARGE SCALE GENOMIC DNA]</scope>
</reference>
<evidence type="ECO:0000313" key="3">
    <source>
        <dbReference type="Proteomes" id="UP000298652"/>
    </source>
</evidence>
<proteinExistence type="predicted"/>
<sequence length="137" mass="15188">MLGTPSDSAAFYYYYYYFERWKRKCGTRTESLPHVAMTRLAQKVHGSKVHPAPPPHLLHSLPPRRTRSRNLSLRRPPAPVPPPPRRSAPTAEDAPRSGSRRRPSGSDGRSLAAAGGGCSVLRWGVHAAARGEVRSRR</sequence>
<dbReference type="Gramene" id="TKW31270">
    <property type="protein sequence ID" value="TKW31270"/>
    <property type="gene ID" value="SEVIR_2G094566v2"/>
</dbReference>
<organism evidence="2 3">
    <name type="scientific">Setaria viridis</name>
    <name type="common">Green bristlegrass</name>
    <name type="synonym">Setaria italica subsp. viridis</name>
    <dbReference type="NCBI Taxonomy" id="4556"/>
    <lineage>
        <taxon>Eukaryota</taxon>
        <taxon>Viridiplantae</taxon>
        <taxon>Streptophyta</taxon>
        <taxon>Embryophyta</taxon>
        <taxon>Tracheophyta</taxon>
        <taxon>Spermatophyta</taxon>
        <taxon>Magnoliopsida</taxon>
        <taxon>Liliopsida</taxon>
        <taxon>Poales</taxon>
        <taxon>Poaceae</taxon>
        <taxon>PACMAD clade</taxon>
        <taxon>Panicoideae</taxon>
        <taxon>Panicodae</taxon>
        <taxon>Paniceae</taxon>
        <taxon>Cenchrinae</taxon>
        <taxon>Setaria</taxon>
    </lineage>
</organism>
<name>A0A4U6VNF1_SETVI</name>
<accession>A0A4U6VNF1</accession>
<feature type="region of interest" description="Disordered" evidence="1">
    <location>
        <begin position="43"/>
        <end position="117"/>
    </location>
</feature>
<protein>
    <submittedName>
        <fullName evidence="2">Uncharacterized protein</fullName>
    </submittedName>
</protein>
<evidence type="ECO:0000313" key="2">
    <source>
        <dbReference type="EMBL" id="TKW31270.1"/>
    </source>
</evidence>
<evidence type="ECO:0000256" key="1">
    <source>
        <dbReference type="SAM" id="MobiDB-lite"/>
    </source>
</evidence>
<dbReference type="AlphaFoldDB" id="A0A4U6VNF1"/>